<keyword evidence="2" id="KW-1185">Reference proteome</keyword>
<proteinExistence type="predicted"/>
<reference evidence="1 2" key="1">
    <citation type="submission" date="2016-01" db="EMBL/GenBank/DDBJ databases">
        <title>The new phylogeny of the genus Mycobacterium.</title>
        <authorList>
            <person name="Tarcisio F."/>
            <person name="Conor M."/>
            <person name="Antonella G."/>
            <person name="Elisabetta G."/>
            <person name="Giulia F.S."/>
            <person name="Sara T."/>
            <person name="Anna F."/>
            <person name="Clotilde B."/>
            <person name="Roberto B."/>
            <person name="Veronica D.S."/>
            <person name="Fabio R."/>
            <person name="Monica P."/>
            <person name="Olivier J."/>
            <person name="Enrico T."/>
            <person name="Nicola S."/>
        </authorList>
    </citation>
    <scope>NUCLEOTIDE SEQUENCE [LARGE SCALE GENOMIC DNA]</scope>
    <source>
        <strain evidence="1 2">DSM 44179</strain>
    </source>
</reference>
<dbReference type="AlphaFoldDB" id="A0A1X1R7W1"/>
<dbReference type="STRING" id="1793.AWC04_14960"/>
<gene>
    <name evidence="1" type="ORF">AWC04_14960</name>
</gene>
<comment type="caution">
    <text evidence="1">The sequence shown here is derived from an EMBL/GenBank/DDBJ whole genome shotgun (WGS) entry which is preliminary data.</text>
</comment>
<dbReference type="Proteomes" id="UP000193484">
    <property type="component" value="Unassembled WGS sequence"/>
</dbReference>
<sequence length="94" mass="9912">MMTTTTTTAERINALTNPYTLHRETAHEVLLFADSPHGMPLSMLLSAWGAARIGVPLTVLLAHRAVNVTDGIVTVTNPVADLNELVFASGNGSG</sequence>
<organism evidence="1 2">
    <name type="scientific">Mycolicibacterium fallax</name>
    <name type="common">Mycobacterium fallax</name>
    <dbReference type="NCBI Taxonomy" id="1793"/>
    <lineage>
        <taxon>Bacteria</taxon>
        <taxon>Bacillati</taxon>
        <taxon>Actinomycetota</taxon>
        <taxon>Actinomycetes</taxon>
        <taxon>Mycobacteriales</taxon>
        <taxon>Mycobacteriaceae</taxon>
        <taxon>Mycolicibacterium</taxon>
    </lineage>
</organism>
<evidence type="ECO:0000313" key="2">
    <source>
        <dbReference type="Proteomes" id="UP000193484"/>
    </source>
</evidence>
<name>A0A1X1R7W1_MYCFA</name>
<accession>A0A1X1R7W1</accession>
<evidence type="ECO:0000313" key="1">
    <source>
        <dbReference type="EMBL" id="ORV00970.1"/>
    </source>
</evidence>
<protein>
    <submittedName>
        <fullName evidence="1">Uncharacterized protein</fullName>
    </submittedName>
</protein>
<dbReference type="EMBL" id="LQOJ01000048">
    <property type="protein sequence ID" value="ORV00970.1"/>
    <property type="molecule type" value="Genomic_DNA"/>
</dbReference>
<dbReference type="RefSeq" id="WP_085098115.1">
    <property type="nucleotide sequence ID" value="NZ_AP022603.1"/>
</dbReference>